<keyword evidence="3" id="KW-1185">Reference proteome</keyword>
<evidence type="ECO:0000313" key="2">
    <source>
        <dbReference type="EMBL" id="MDQ0233077.1"/>
    </source>
</evidence>
<evidence type="ECO:0000313" key="3">
    <source>
        <dbReference type="Proteomes" id="UP001234495"/>
    </source>
</evidence>
<reference evidence="2 3" key="1">
    <citation type="submission" date="2023-07" db="EMBL/GenBank/DDBJ databases">
        <title>Genomic Encyclopedia of Type Strains, Phase IV (KMG-IV): sequencing the most valuable type-strain genomes for metagenomic binning, comparative biology and taxonomic classification.</title>
        <authorList>
            <person name="Goeker M."/>
        </authorList>
    </citation>
    <scope>NUCLEOTIDE SEQUENCE [LARGE SCALE GENOMIC DNA]</scope>
    <source>
        <strain evidence="2 3">DSM 29005</strain>
    </source>
</reference>
<evidence type="ECO:0008006" key="4">
    <source>
        <dbReference type="Google" id="ProtNLM"/>
    </source>
</evidence>
<name>A0ABT9ZMP1_9BACI</name>
<proteinExistence type="predicted"/>
<evidence type="ECO:0000256" key="1">
    <source>
        <dbReference type="SAM" id="Phobius"/>
    </source>
</evidence>
<organism evidence="2 3">
    <name type="scientific">Metabacillus malikii</name>
    <dbReference type="NCBI Taxonomy" id="1504265"/>
    <lineage>
        <taxon>Bacteria</taxon>
        <taxon>Bacillati</taxon>
        <taxon>Bacillota</taxon>
        <taxon>Bacilli</taxon>
        <taxon>Bacillales</taxon>
        <taxon>Bacillaceae</taxon>
        <taxon>Metabacillus</taxon>
    </lineage>
</organism>
<feature type="transmembrane region" description="Helical" evidence="1">
    <location>
        <begin position="81"/>
        <end position="99"/>
    </location>
</feature>
<dbReference type="Proteomes" id="UP001234495">
    <property type="component" value="Unassembled WGS sequence"/>
</dbReference>
<gene>
    <name evidence="2" type="ORF">J2S19_004418</name>
</gene>
<keyword evidence="1" id="KW-0472">Membrane</keyword>
<comment type="caution">
    <text evidence="2">The sequence shown here is derived from an EMBL/GenBank/DDBJ whole genome shotgun (WGS) entry which is preliminary data.</text>
</comment>
<feature type="transmembrane region" description="Helical" evidence="1">
    <location>
        <begin position="57"/>
        <end position="75"/>
    </location>
</feature>
<accession>A0ABT9ZMP1</accession>
<protein>
    <recommendedName>
        <fullName evidence="4">YlaH-like protein</fullName>
    </recommendedName>
</protein>
<sequence>MARGDESQESYQSDTVVDVVFIFGNWTYFWFCYVIYIINIELKAIIYFYLGGLFMKRMFSILIFSIMFGAMFYLFEPEIPDVIFVTIGVFIVLVAKELIVSHISN</sequence>
<dbReference type="EMBL" id="JAUSUD010000030">
    <property type="protein sequence ID" value="MDQ0233077.1"/>
    <property type="molecule type" value="Genomic_DNA"/>
</dbReference>
<keyword evidence="1" id="KW-1133">Transmembrane helix</keyword>
<keyword evidence="1" id="KW-0812">Transmembrane</keyword>